<keyword evidence="3" id="KW-1185">Reference proteome</keyword>
<comment type="caution">
    <text evidence="2">The sequence shown here is derived from an EMBL/GenBank/DDBJ whole genome shotgun (WGS) entry which is preliminary data.</text>
</comment>
<gene>
    <name evidence="2" type="ORF">R1flu_027021</name>
</gene>
<proteinExistence type="predicted"/>
<organism evidence="2 3">
    <name type="scientific">Riccia fluitans</name>
    <dbReference type="NCBI Taxonomy" id="41844"/>
    <lineage>
        <taxon>Eukaryota</taxon>
        <taxon>Viridiplantae</taxon>
        <taxon>Streptophyta</taxon>
        <taxon>Embryophyta</taxon>
        <taxon>Marchantiophyta</taxon>
        <taxon>Marchantiopsida</taxon>
        <taxon>Marchantiidae</taxon>
        <taxon>Marchantiales</taxon>
        <taxon>Ricciaceae</taxon>
        <taxon>Riccia</taxon>
    </lineage>
</organism>
<dbReference type="Proteomes" id="UP001605036">
    <property type="component" value="Unassembled WGS sequence"/>
</dbReference>
<protein>
    <submittedName>
        <fullName evidence="2">Uncharacterized protein</fullName>
    </submittedName>
</protein>
<feature type="region of interest" description="Disordered" evidence="1">
    <location>
        <begin position="1"/>
        <end position="37"/>
    </location>
</feature>
<accession>A0ABD1XIB2</accession>
<sequence>MSGIRRHNSRQSDVPPEERPSQHQRHATSSNYELPHNEAMETIDWLVQGEETNSGVGAIVKKILTLQSMVI</sequence>
<name>A0ABD1XIB2_9MARC</name>
<evidence type="ECO:0000256" key="1">
    <source>
        <dbReference type="SAM" id="MobiDB-lite"/>
    </source>
</evidence>
<evidence type="ECO:0000313" key="3">
    <source>
        <dbReference type="Proteomes" id="UP001605036"/>
    </source>
</evidence>
<dbReference type="AlphaFoldDB" id="A0ABD1XIB2"/>
<reference evidence="2 3" key="1">
    <citation type="submission" date="2024-09" db="EMBL/GenBank/DDBJ databases">
        <title>Chromosome-scale assembly of Riccia fluitans.</title>
        <authorList>
            <person name="Paukszto L."/>
            <person name="Sawicki J."/>
            <person name="Karawczyk K."/>
            <person name="Piernik-Szablinska J."/>
            <person name="Szczecinska M."/>
            <person name="Mazdziarz M."/>
        </authorList>
    </citation>
    <scope>NUCLEOTIDE SEQUENCE [LARGE SCALE GENOMIC DNA]</scope>
    <source>
        <strain evidence="2">Rf_01</strain>
        <tissue evidence="2">Aerial parts of the thallus</tissue>
    </source>
</reference>
<evidence type="ECO:0000313" key="2">
    <source>
        <dbReference type="EMBL" id="KAL2608448.1"/>
    </source>
</evidence>
<dbReference type="EMBL" id="JBHFFA010000008">
    <property type="protein sequence ID" value="KAL2608448.1"/>
    <property type="molecule type" value="Genomic_DNA"/>
</dbReference>